<evidence type="ECO:0000256" key="1">
    <source>
        <dbReference type="ARBA" id="ARBA00000843"/>
    </source>
</evidence>
<dbReference type="Gene3D" id="1.10.1670.10">
    <property type="entry name" value="Helix-hairpin-Helix base-excision DNA repair enzymes (C-terminal)"/>
    <property type="match status" value="1"/>
</dbReference>
<dbReference type="Pfam" id="PF00633">
    <property type="entry name" value="HHH"/>
    <property type="match status" value="1"/>
</dbReference>
<dbReference type="KEGG" id="xca:xcc-b100_1748"/>
<organism evidence="16 17">
    <name type="scientific">Xanthomonas campestris pv. campestris (strain B100)</name>
    <dbReference type="NCBI Taxonomy" id="509169"/>
    <lineage>
        <taxon>Bacteria</taxon>
        <taxon>Pseudomonadati</taxon>
        <taxon>Pseudomonadota</taxon>
        <taxon>Gammaproteobacteria</taxon>
        <taxon>Lysobacterales</taxon>
        <taxon>Lysobacteraceae</taxon>
        <taxon>Xanthomonas</taxon>
    </lineage>
</organism>
<evidence type="ECO:0000259" key="15">
    <source>
        <dbReference type="SMART" id="SM00478"/>
    </source>
</evidence>
<evidence type="ECO:0000256" key="8">
    <source>
        <dbReference type="ARBA" id="ARBA00022763"/>
    </source>
</evidence>
<keyword evidence="6" id="KW-0004">4Fe-4S</keyword>
<keyword evidence="7" id="KW-0479">Metal-binding</keyword>
<dbReference type="InterPro" id="IPR044298">
    <property type="entry name" value="MIG/MutY"/>
</dbReference>
<dbReference type="Pfam" id="PF14815">
    <property type="entry name" value="NUDIX_4"/>
    <property type="match status" value="1"/>
</dbReference>
<evidence type="ECO:0000256" key="6">
    <source>
        <dbReference type="ARBA" id="ARBA00022485"/>
    </source>
</evidence>
<evidence type="ECO:0000256" key="4">
    <source>
        <dbReference type="ARBA" id="ARBA00012045"/>
    </source>
</evidence>
<dbReference type="GO" id="GO:0035485">
    <property type="term" value="F:adenine/guanine mispair binding"/>
    <property type="evidence" value="ECO:0007669"/>
    <property type="project" value="TreeGrafter"/>
</dbReference>
<dbReference type="FunFam" id="1.10.340.30:FF:000002">
    <property type="entry name" value="Adenine DNA glycosylase"/>
    <property type="match status" value="1"/>
</dbReference>
<dbReference type="HOGENOM" id="CLU_012862_0_2_6"/>
<evidence type="ECO:0000313" key="17">
    <source>
        <dbReference type="Proteomes" id="UP000001188"/>
    </source>
</evidence>
<dbReference type="Proteomes" id="UP000001188">
    <property type="component" value="Chromosome"/>
</dbReference>
<dbReference type="EC" id="3.2.2.31" evidence="4 14"/>
<dbReference type="InterPro" id="IPR015797">
    <property type="entry name" value="NUDIX_hydrolase-like_dom_sf"/>
</dbReference>
<dbReference type="SMART" id="SM00478">
    <property type="entry name" value="ENDO3c"/>
    <property type="match status" value="1"/>
</dbReference>
<dbReference type="GO" id="GO:0032357">
    <property type="term" value="F:oxidized purine DNA binding"/>
    <property type="evidence" value="ECO:0007669"/>
    <property type="project" value="TreeGrafter"/>
</dbReference>
<dbReference type="GO" id="GO:0000701">
    <property type="term" value="F:purine-specific mismatch base pair DNA N-glycosylase activity"/>
    <property type="evidence" value="ECO:0007669"/>
    <property type="project" value="UniProtKB-EC"/>
</dbReference>
<dbReference type="GO" id="GO:0051539">
    <property type="term" value="F:4 iron, 4 sulfur cluster binding"/>
    <property type="evidence" value="ECO:0007669"/>
    <property type="project" value="UniProtKB-UniRule"/>
</dbReference>
<dbReference type="InterPro" id="IPR004035">
    <property type="entry name" value="Endouclease-III_FeS-bd_BS"/>
</dbReference>
<protein>
    <recommendedName>
        <fullName evidence="5 14">Adenine DNA glycosylase</fullName>
        <ecNumber evidence="4 14">3.2.2.31</ecNumber>
    </recommendedName>
</protein>
<evidence type="ECO:0000313" key="16">
    <source>
        <dbReference type="EMBL" id="CAP51099.1"/>
    </source>
</evidence>
<evidence type="ECO:0000256" key="13">
    <source>
        <dbReference type="ARBA" id="ARBA00023295"/>
    </source>
</evidence>
<dbReference type="SUPFAM" id="SSF55811">
    <property type="entry name" value="Nudix"/>
    <property type="match status" value="1"/>
</dbReference>
<keyword evidence="9 16" id="KW-0378">Hydrolase</keyword>
<evidence type="ECO:0000256" key="5">
    <source>
        <dbReference type="ARBA" id="ARBA00022023"/>
    </source>
</evidence>
<dbReference type="GO" id="GO:0006284">
    <property type="term" value="P:base-excision repair"/>
    <property type="evidence" value="ECO:0007669"/>
    <property type="project" value="UniProtKB-UniRule"/>
</dbReference>
<keyword evidence="13 14" id="KW-0326">Glycosidase</keyword>
<dbReference type="InterPro" id="IPR003265">
    <property type="entry name" value="HhH-GPD_domain"/>
</dbReference>
<accession>B0RRL4</accession>
<dbReference type="PROSITE" id="PS00764">
    <property type="entry name" value="ENDONUCLEASE_III_1"/>
    <property type="match status" value="1"/>
</dbReference>
<comment type="function">
    <text evidence="2">Adenine glycosylase active on G-A mispairs. MutY also corrects error-prone DNA synthesis past GO lesions which are due to the oxidatively damaged form of guanine: 7,8-dihydro-8-oxoguanine (8-oxo-dGTP).</text>
</comment>
<dbReference type="SUPFAM" id="SSF48150">
    <property type="entry name" value="DNA-glycosylase"/>
    <property type="match status" value="1"/>
</dbReference>
<dbReference type="NCBIfam" id="TIGR01084">
    <property type="entry name" value="mutY"/>
    <property type="match status" value="1"/>
</dbReference>
<feature type="domain" description="HhH-GPD" evidence="15">
    <location>
        <begin position="119"/>
        <end position="273"/>
    </location>
</feature>
<keyword evidence="8 14" id="KW-0227">DNA damage</keyword>
<evidence type="ECO:0000256" key="14">
    <source>
        <dbReference type="RuleBase" id="RU365096"/>
    </source>
</evidence>
<dbReference type="InterPro" id="IPR029119">
    <property type="entry name" value="MutY_C"/>
</dbReference>
<dbReference type="CDD" id="cd03431">
    <property type="entry name" value="NUDIX_DNA_Glycosylase_C-MutY"/>
    <property type="match status" value="1"/>
</dbReference>
<gene>
    <name evidence="16" type="ORF">XCCB100_1748</name>
</gene>
<dbReference type="PROSITE" id="PS01155">
    <property type="entry name" value="ENDONUCLEASE_III_2"/>
    <property type="match status" value="1"/>
</dbReference>
<dbReference type="EMBL" id="AM920689">
    <property type="protein sequence ID" value="CAP51099.1"/>
    <property type="molecule type" value="Genomic_DNA"/>
</dbReference>
<name>B0RRL4_XANCB</name>
<reference evidence="16 17" key="1">
    <citation type="journal article" date="2008" name="J. Biotechnol.">
        <title>The genome of Xanthomonas campestris pv. campestris B100 and its use for the reconstruction of metabolic pathways involved in xanthan biosynthesis.</title>
        <authorList>
            <person name="Vorholter F.J."/>
            <person name="Schneiker S."/>
            <person name="Goesmann A."/>
            <person name="Krause L."/>
            <person name="Bekel T."/>
            <person name="Kaiser O."/>
            <person name="Linke B."/>
            <person name="Patschkowski T."/>
            <person name="Ruckert C."/>
            <person name="Schmid J."/>
            <person name="Sidhu V.K."/>
            <person name="Sieber V."/>
            <person name="Tauch A."/>
            <person name="Watt S.A."/>
            <person name="Weisshaar B."/>
            <person name="Becker A."/>
            <person name="Niehaus K."/>
            <person name="Puhler A."/>
        </authorList>
    </citation>
    <scope>NUCLEOTIDE SEQUENCE [LARGE SCALE GENOMIC DNA]</scope>
    <source>
        <strain evidence="16 17">B100</strain>
    </source>
</reference>
<evidence type="ECO:0000256" key="7">
    <source>
        <dbReference type="ARBA" id="ARBA00022723"/>
    </source>
</evidence>
<evidence type="ECO:0000256" key="10">
    <source>
        <dbReference type="ARBA" id="ARBA00023004"/>
    </source>
</evidence>
<dbReference type="PANTHER" id="PTHR42944:SF1">
    <property type="entry name" value="ADENINE DNA GLYCOSYLASE"/>
    <property type="match status" value="1"/>
</dbReference>
<comment type="similarity">
    <text evidence="3 14">Belongs to the Nth/MutY family.</text>
</comment>
<dbReference type="CDD" id="cd00056">
    <property type="entry name" value="ENDO3c"/>
    <property type="match status" value="1"/>
</dbReference>
<dbReference type="Pfam" id="PF00730">
    <property type="entry name" value="HhH-GPD"/>
    <property type="match status" value="1"/>
</dbReference>
<dbReference type="InterPro" id="IPR023170">
    <property type="entry name" value="HhH_base_excis_C"/>
</dbReference>
<dbReference type="GO" id="GO:0034039">
    <property type="term" value="F:8-oxo-7,8-dihydroguanine DNA N-glycosylase activity"/>
    <property type="evidence" value="ECO:0007669"/>
    <property type="project" value="TreeGrafter"/>
</dbReference>
<comment type="cofactor">
    <cofactor evidence="14">
        <name>[4Fe-4S] cluster</name>
        <dbReference type="ChEBI" id="CHEBI:49883"/>
    </cofactor>
    <text evidence="14">Binds 1 [4Fe-4S] cluster.</text>
</comment>
<dbReference type="Gene3D" id="3.90.79.10">
    <property type="entry name" value="Nucleoside Triphosphate Pyrophosphohydrolase"/>
    <property type="match status" value="1"/>
</dbReference>
<keyword evidence="11" id="KW-0411">Iron-sulfur</keyword>
<dbReference type="Gene3D" id="1.10.340.30">
    <property type="entry name" value="Hypothetical protein, domain 2"/>
    <property type="match status" value="1"/>
</dbReference>
<dbReference type="GO" id="GO:0006298">
    <property type="term" value="P:mismatch repair"/>
    <property type="evidence" value="ECO:0007669"/>
    <property type="project" value="TreeGrafter"/>
</dbReference>
<comment type="catalytic activity">
    <reaction evidence="1 14">
        <text>Hydrolyzes free adenine bases from 7,8-dihydro-8-oxoguanine:adenine mismatched double-stranded DNA, leaving an apurinic site.</text>
        <dbReference type="EC" id="3.2.2.31"/>
    </reaction>
</comment>
<dbReference type="GO" id="GO:0046872">
    <property type="term" value="F:metal ion binding"/>
    <property type="evidence" value="ECO:0007669"/>
    <property type="project" value="UniProtKB-UniRule"/>
</dbReference>
<dbReference type="InterPro" id="IPR000445">
    <property type="entry name" value="HhH_motif"/>
</dbReference>
<evidence type="ECO:0000256" key="9">
    <source>
        <dbReference type="ARBA" id="ARBA00022801"/>
    </source>
</evidence>
<keyword evidence="12" id="KW-0234">DNA repair</keyword>
<keyword evidence="10 14" id="KW-0408">Iron</keyword>
<dbReference type="AlphaFoldDB" id="B0RRL4"/>
<dbReference type="InterPro" id="IPR005760">
    <property type="entry name" value="A/G_AdeGlyc_MutY"/>
</dbReference>
<evidence type="ECO:0000256" key="2">
    <source>
        <dbReference type="ARBA" id="ARBA00002933"/>
    </source>
</evidence>
<sequence>MQLAIRRDAYPRSKHAPWCAAECRGQATDAYTARWWHCVSARTKRAAACGMKSPPRFFCTPTALTLRLPTPADPMPVPATLTTDAFVDRLLHWFDGHGRHDLPWQHPRAPYRVWLSEIMLQQTQVAVVIPYFQKFVASFPTLADLAAADNDTVMAHWAGLGYYARARNLHAAAKQCVALHAGELPRDFDALLALPGIGRSTAGAILSQAWNDRFPIMDGNVKRVLTRIHGIAGYPGLPVVEKQLWQLAANHVAHVPAGRLADYTQAQMDFGATLCTRARPACMVCPLQENCVARREGLVEALPTPKPGKQLPEREATALLLENAHNEILLQRRPPTGIWASLWTLPQAETDSDLREWFAAHIDGDYDRADEMPMIVHTFSHYRLHLQPLRLRKVALRQVLRDNDDLRWVARADLATLGLPAPIRKLLDAL</sequence>
<evidence type="ECO:0000256" key="3">
    <source>
        <dbReference type="ARBA" id="ARBA00008343"/>
    </source>
</evidence>
<dbReference type="PANTHER" id="PTHR42944">
    <property type="entry name" value="ADENINE DNA GLYCOSYLASE"/>
    <property type="match status" value="1"/>
</dbReference>
<dbReference type="InterPro" id="IPR011257">
    <property type="entry name" value="DNA_glycosylase"/>
</dbReference>
<evidence type="ECO:0000256" key="11">
    <source>
        <dbReference type="ARBA" id="ARBA00023014"/>
    </source>
</evidence>
<dbReference type="InterPro" id="IPR004036">
    <property type="entry name" value="Endonuclease-III-like_CS2"/>
</dbReference>
<evidence type="ECO:0000256" key="12">
    <source>
        <dbReference type="ARBA" id="ARBA00023204"/>
    </source>
</evidence>
<proteinExistence type="inferred from homology"/>